<accession>A0A7W5HLF4</accession>
<gene>
    <name evidence="1" type="ORF">FHR97_001921</name>
</gene>
<comment type="caution">
    <text evidence="1">The sequence shown here is derived from an EMBL/GenBank/DDBJ whole genome shotgun (WGS) entry which is preliminary data.</text>
</comment>
<dbReference type="Proteomes" id="UP000518892">
    <property type="component" value="Unassembled WGS sequence"/>
</dbReference>
<protein>
    <recommendedName>
        <fullName evidence="3">DNA-binding protein</fullName>
    </recommendedName>
</protein>
<organism evidence="1 2">
    <name type="scientific">Halomonas stenophila</name>
    <dbReference type="NCBI Taxonomy" id="795312"/>
    <lineage>
        <taxon>Bacteria</taxon>
        <taxon>Pseudomonadati</taxon>
        <taxon>Pseudomonadota</taxon>
        <taxon>Gammaproteobacteria</taxon>
        <taxon>Oceanospirillales</taxon>
        <taxon>Halomonadaceae</taxon>
        <taxon>Halomonas</taxon>
    </lineage>
</organism>
<evidence type="ECO:0008006" key="3">
    <source>
        <dbReference type="Google" id="ProtNLM"/>
    </source>
</evidence>
<dbReference type="SUPFAM" id="SSF46955">
    <property type="entry name" value="Putative DNA-binding domain"/>
    <property type="match status" value="1"/>
</dbReference>
<dbReference type="EMBL" id="JACHXR010000004">
    <property type="protein sequence ID" value="MBB3231069.1"/>
    <property type="molecule type" value="Genomic_DNA"/>
</dbReference>
<evidence type="ECO:0000313" key="1">
    <source>
        <dbReference type="EMBL" id="MBB3231069.1"/>
    </source>
</evidence>
<keyword evidence="2" id="KW-1185">Reference proteome</keyword>
<proteinExistence type="predicted"/>
<evidence type="ECO:0000313" key="2">
    <source>
        <dbReference type="Proteomes" id="UP000518892"/>
    </source>
</evidence>
<sequence length="70" mass="7819">MTHLDSQSDIARRYSLTIPGVIRWRKDGSFPAPFATYGASKRPLYDPAAVDAWVRSHRPEYAQAGGEVRA</sequence>
<dbReference type="InterPro" id="IPR009061">
    <property type="entry name" value="DNA-bd_dom_put_sf"/>
</dbReference>
<dbReference type="RefSeq" id="WP_183383557.1">
    <property type="nucleotide sequence ID" value="NZ_JACHXR010000004.1"/>
</dbReference>
<name>A0A7W5HLF4_9GAMM</name>
<dbReference type="AlphaFoldDB" id="A0A7W5HLF4"/>
<reference evidence="1 2" key="1">
    <citation type="submission" date="2020-08" db="EMBL/GenBank/DDBJ databases">
        <title>Genomic Encyclopedia of Type Strains, Phase III (KMG-III): the genomes of soil and plant-associated and newly described type strains.</title>
        <authorList>
            <person name="Whitman W."/>
        </authorList>
    </citation>
    <scope>NUCLEOTIDE SEQUENCE [LARGE SCALE GENOMIC DNA]</scope>
    <source>
        <strain evidence="1 2">CECT 7744</strain>
    </source>
</reference>